<dbReference type="PROSITE" id="PS51855">
    <property type="entry name" value="MGS"/>
    <property type="match status" value="1"/>
</dbReference>
<evidence type="ECO:0000256" key="5">
    <source>
        <dbReference type="ARBA" id="ARBA00022755"/>
    </source>
</evidence>
<dbReference type="Proteomes" id="UP000274661">
    <property type="component" value="Unassembled WGS sequence"/>
</dbReference>
<organism evidence="12 13">
    <name type="scientific">Sphingomonas ginkgonis</name>
    <dbReference type="NCBI Taxonomy" id="2315330"/>
    <lineage>
        <taxon>Bacteria</taxon>
        <taxon>Pseudomonadati</taxon>
        <taxon>Pseudomonadota</taxon>
        <taxon>Alphaproteobacteria</taxon>
        <taxon>Sphingomonadales</taxon>
        <taxon>Sphingomonadaceae</taxon>
        <taxon>Sphingomonas</taxon>
    </lineage>
</organism>
<dbReference type="HAMAP" id="MF_00139">
    <property type="entry name" value="PurH"/>
    <property type="match status" value="1"/>
</dbReference>
<protein>
    <recommendedName>
        <fullName evidence="10">Bifunctional purine biosynthesis protein PurH</fullName>
    </recommendedName>
    <domain>
        <recommendedName>
            <fullName evidence="10">Phosphoribosylaminoimidazolecarboxamide formyltransferase</fullName>
            <ecNumber evidence="10">2.1.2.3</ecNumber>
        </recommendedName>
        <alternativeName>
            <fullName evidence="10">AICAR transformylase</fullName>
        </alternativeName>
    </domain>
    <domain>
        <recommendedName>
            <fullName evidence="10">IMP cyclohydrolase</fullName>
            <ecNumber evidence="10">3.5.4.10</ecNumber>
        </recommendedName>
        <alternativeName>
            <fullName evidence="10">ATIC</fullName>
        </alternativeName>
        <alternativeName>
            <fullName evidence="10">IMP synthase</fullName>
        </alternativeName>
        <alternativeName>
            <fullName evidence="10">Inosinicase</fullName>
        </alternativeName>
    </domain>
</protein>
<dbReference type="Pfam" id="PF02142">
    <property type="entry name" value="MGS"/>
    <property type="match status" value="1"/>
</dbReference>
<dbReference type="GO" id="GO:0006189">
    <property type="term" value="P:'de novo' IMP biosynthetic process"/>
    <property type="evidence" value="ECO:0007669"/>
    <property type="project" value="UniProtKB-UniRule"/>
</dbReference>
<dbReference type="PANTHER" id="PTHR11692:SF0">
    <property type="entry name" value="BIFUNCTIONAL PURINE BIOSYNTHESIS PROTEIN ATIC"/>
    <property type="match status" value="1"/>
</dbReference>
<dbReference type="CDD" id="cd01421">
    <property type="entry name" value="IMPCH"/>
    <property type="match status" value="1"/>
</dbReference>
<dbReference type="SMART" id="SM00798">
    <property type="entry name" value="AICARFT_IMPCHas"/>
    <property type="match status" value="1"/>
</dbReference>
<sequence length="530" mass="55630">MTDLVPVRRALISLSDKGGLAELAAGLARHGVDIVSTGGTATQLRQGGAAVRDIADLTGFPEMMDGRVKTLHPKVHGGLLGVRDNPEHAAAMAEHDIAPIDLVIVNLYPFEATVARGASRDEVIENIDIGGPSMVRSAAKNHAHVAIVTDPADYAELLAELDRNDGMTSLAFRRRLAAKAYALTAAYDSAIAGWFARADQGEAFPQTRTMASRLVMPLRYGENPHQKAALYRSLGPAVAGVAQAEQVQGKELSYNNLNDANAALELVAEFRDGLPTVVIVKHANPCGVASGATLLEAWQAALACDSVSAFGGIVACNRPLDGPTAEAIAQIFTEVVVAPGADEAAKAAFSRKKNLRLLLTDGLPDPTRGGQTVTVIAGGVLIQDRDNGRLTDAMLKVVTRREPSEQELKDCLFAWTVAKHVKSNAIVYARDGSTAGVGAGQMNRRDSARIAAAKAREAAETNGWAEPRTVGSAVASDAFFPFADGLLATVEAGATAVIQPGGSIRDDEVIAAADAAGLAMVFTGMRHFRH</sequence>
<dbReference type="OrthoDB" id="9802065at2"/>
<dbReference type="EC" id="3.5.4.10" evidence="10"/>
<dbReference type="FunFam" id="3.40.50.1380:FF:000001">
    <property type="entry name" value="Bifunctional purine biosynthesis protein PurH"/>
    <property type="match status" value="1"/>
</dbReference>
<comment type="pathway">
    <text evidence="1 10">Purine metabolism; IMP biosynthesis via de novo pathway; IMP from 5-formamido-1-(5-phospho-D-ribosyl)imidazole-4-carboxamide: step 1/1.</text>
</comment>
<dbReference type="InterPro" id="IPR011607">
    <property type="entry name" value="MGS-like_dom"/>
</dbReference>
<dbReference type="Gene3D" id="3.40.140.20">
    <property type="match status" value="2"/>
</dbReference>
<evidence type="ECO:0000256" key="6">
    <source>
        <dbReference type="ARBA" id="ARBA00022801"/>
    </source>
</evidence>
<dbReference type="PIRSF" id="PIRSF000414">
    <property type="entry name" value="AICARFT_IMPCHas"/>
    <property type="match status" value="1"/>
</dbReference>
<dbReference type="AlphaFoldDB" id="A0A429V7D5"/>
<dbReference type="UniPathway" id="UPA00074">
    <property type="reaction ID" value="UER00133"/>
</dbReference>
<dbReference type="SUPFAM" id="SSF52335">
    <property type="entry name" value="Methylglyoxal synthase-like"/>
    <property type="match status" value="1"/>
</dbReference>
<comment type="caution">
    <text evidence="12">The sequence shown here is derived from an EMBL/GenBank/DDBJ whole genome shotgun (WGS) entry which is preliminary data.</text>
</comment>
<comment type="catalytic activity">
    <reaction evidence="9 10">
        <text>IMP + H2O = 5-formamido-1-(5-phospho-D-ribosyl)imidazole-4-carboxamide</text>
        <dbReference type="Rhea" id="RHEA:18445"/>
        <dbReference type="ChEBI" id="CHEBI:15377"/>
        <dbReference type="ChEBI" id="CHEBI:58053"/>
        <dbReference type="ChEBI" id="CHEBI:58467"/>
        <dbReference type="EC" id="3.5.4.10"/>
    </reaction>
</comment>
<evidence type="ECO:0000313" key="13">
    <source>
        <dbReference type="Proteomes" id="UP000274661"/>
    </source>
</evidence>
<dbReference type="InterPro" id="IPR002695">
    <property type="entry name" value="PurH-like"/>
</dbReference>
<evidence type="ECO:0000259" key="11">
    <source>
        <dbReference type="PROSITE" id="PS51855"/>
    </source>
</evidence>
<comment type="domain">
    <text evidence="10">The IMP cyclohydrolase activity resides in the N-terminal region.</text>
</comment>
<keyword evidence="7 10" id="KW-0511">Multifunctional enzyme</keyword>
<dbReference type="SMART" id="SM00851">
    <property type="entry name" value="MGS"/>
    <property type="match status" value="1"/>
</dbReference>
<dbReference type="GO" id="GO:0005829">
    <property type="term" value="C:cytosol"/>
    <property type="evidence" value="ECO:0007669"/>
    <property type="project" value="TreeGrafter"/>
</dbReference>
<keyword evidence="4 10" id="KW-0808">Transferase</keyword>
<evidence type="ECO:0000256" key="2">
    <source>
        <dbReference type="ARBA" id="ARBA00004954"/>
    </source>
</evidence>
<comment type="pathway">
    <text evidence="2 10">Purine metabolism; IMP biosynthesis via de novo pathway; 5-formamido-1-(5-phospho-D-ribosyl)imidazole-4-carboxamide from 5-amino-1-(5-phospho-D-ribosyl)imidazole-4-carboxamide (10-formyl THF route): step 1/1.</text>
</comment>
<proteinExistence type="inferred from homology"/>
<comment type="catalytic activity">
    <reaction evidence="8 10">
        <text>(6R)-10-formyltetrahydrofolate + 5-amino-1-(5-phospho-beta-D-ribosyl)imidazole-4-carboxamide = 5-formamido-1-(5-phospho-D-ribosyl)imidazole-4-carboxamide + (6S)-5,6,7,8-tetrahydrofolate</text>
        <dbReference type="Rhea" id="RHEA:22192"/>
        <dbReference type="ChEBI" id="CHEBI:57453"/>
        <dbReference type="ChEBI" id="CHEBI:58467"/>
        <dbReference type="ChEBI" id="CHEBI:58475"/>
        <dbReference type="ChEBI" id="CHEBI:195366"/>
        <dbReference type="EC" id="2.1.2.3"/>
    </reaction>
</comment>
<dbReference type="InterPro" id="IPR036914">
    <property type="entry name" value="MGS-like_dom_sf"/>
</dbReference>
<evidence type="ECO:0000313" key="12">
    <source>
        <dbReference type="EMBL" id="RST29802.1"/>
    </source>
</evidence>
<dbReference type="EC" id="2.1.2.3" evidence="10"/>
<dbReference type="FunFam" id="3.40.140.20:FF:000001">
    <property type="entry name" value="Bifunctional purine biosynthesis protein PurH"/>
    <property type="match status" value="1"/>
</dbReference>
<comment type="similarity">
    <text evidence="3 10">Belongs to the PurH family.</text>
</comment>
<dbReference type="SUPFAM" id="SSF53927">
    <property type="entry name" value="Cytidine deaminase-like"/>
    <property type="match status" value="1"/>
</dbReference>
<keyword evidence="5 10" id="KW-0658">Purine biosynthesis</keyword>
<dbReference type="NCBIfam" id="TIGR00355">
    <property type="entry name" value="purH"/>
    <property type="match status" value="1"/>
</dbReference>
<dbReference type="InterPro" id="IPR016193">
    <property type="entry name" value="Cytidine_deaminase-like"/>
</dbReference>
<evidence type="ECO:0000256" key="4">
    <source>
        <dbReference type="ARBA" id="ARBA00022679"/>
    </source>
</evidence>
<dbReference type="PANTHER" id="PTHR11692">
    <property type="entry name" value="BIFUNCTIONAL PURINE BIOSYNTHESIS PROTEIN PURH"/>
    <property type="match status" value="1"/>
</dbReference>
<evidence type="ECO:0000256" key="1">
    <source>
        <dbReference type="ARBA" id="ARBA00004844"/>
    </source>
</evidence>
<evidence type="ECO:0000256" key="9">
    <source>
        <dbReference type="ARBA" id="ARBA00050687"/>
    </source>
</evidence>
<dbReference type="GO" id="GO:0004643">
    <property type="term" value="F:phosphoribosylaminoimidazolecarboxamide formyltransferase activity"/>
    <property type="evidence" value="ECO:0007669"/>
    <property type="project" value="UniProtKB-UniRule"/>
</dbReference>
<keyword evidence="13" id="KW-1185">Reference proteome</keyword>
<dbReference type="NCBIfam" id="NF002049">
    <property type="entry name" value="PRK00881.1"/>
    <property type="match status" value="1"/>
</dbReference>
<keyword evidence="6 10" id="KW-0378">Hydrolase</keyword>
<gene>
    <name evidence="10 12" type="primary">purH</name>
    <name evidence="12" type="ORF">HMF7854_02405</name>
</gene>
<feature type="domain" description="MGS-like" evidence="11">
    <location>
        <begin position="2"/>
        <end position="149"/>
    </location>
</feature>
<dbReference type="RefSeq" id="WP_126717641.1">
    <property type="nucleotide sequence ID" value="NZ_RWJF01000001.1"/>
</dbReference>
<evidence type="ECO:0000256" key="8">
    <source>
        <dbReference type="ARBA" id="ARBA00050488"/>
    </source>
</evidence>
<dbReference type="Gene3D" id="3.40.50.1380">
    <property type="entry name" value="Methylglyoxal synthase-like domain"/>
    <property type="match status" value="1"/>
</dbReference>
<accession>A0A429V7D5</accession>
<evidence type="ECO:0000256" key="7">
    <source>
        <dbReference type="ARBA" id="ARBA00023268"/>
    </source>
</evidence>
<dbReference type="Pfam" id="PF01808">
    <property type="entry name" value="AICARFT_IMPCHas"/>
    <property type="match status" value="1"/>
</dbReference>
<evidence type="ECO:0000256" key="3">
    <source>
        <dbReference type="ARBA" id="ARBA00007667"/>
    </source>
</evidence>
<name>A0A429V7D5_9SPHN</name>
<evidence type="ECO:0000256" key="10">
    <source>
        <dbReference type="HAMAP-Rule" id="MF_00139"/>
    </source>
</evidence>
<reference evidence="12 13" key="1">
    <citation type="submission" date="2018-12" db="EMBL/GenBank/DDBJ databases">
        <title>Sphingomonas sp. HMF7854 Genome sequencing and assembly.</title>
        <authorList>
            <person name="Cha I."/>
            <person name="Kang H."/>
            <person name="Kim H."/>
            <person name="Kang J."/>
            <person name="Joh K."/>
        </authorList>
    </citation>
    <scope>NUCLEOTIDE SEQUENCE [LARGE SCALE GENOMIC DNA]</scope>
    <source>
        <strain evidence="12 13">HMF7854</strain>
    </source>
</reference>
<dbReference type="InterPro" id="IPR024051">
    <property type="entry name" value="AICAR_Tfase_dup_dom_sf"/>
</dbReference>
<dbReference type="EMBL" id="RWJF01000001">
    <property type="protein sequence ID" value="RST29802.1"/>
    <property type="molecule type" value="Genomic_DNA"/>
</dbReference>
<dbReference type="GO" id="GO:0003937">
    <property type="term" value="F:IMP cyclohydrolase activity"/>
    <property type="evidence" value="ECO:0007669"/>
    <property type="project" value="UniProtKB-UniRule"/>
</dbReference>